<organism evidence="4 5">
    <name type="scientific">Neotabrizicola shimadae</name>
    <dbReference type="NCBI Taxonomy" id="2807096"/>
    <lineage>
        <taxon>Bacteria</taxon>
        <taxon>Pseudomonadati</taxon>
        <taxon>Pseudomonadota</taxon>
        <taxon>Alphaproteobacteria</taxon>
        <taxon>Rhodobacterales</taxon>
        <taxon>Paracoccaceae</taxon>
        <taxon>Neotabrizicola</taxon>
    </lineage>
</organism>
<dbReference type="RefSeq" id="WP_220663460.1">
    <property type="nucleotide sequence ID" value="NZ_CP069370.1"/>
</dbReference>
<keyword evidence="1" id="KW-0808">Transferase</keyword>
<keyword evidence="2" id="KW-0012">Acyltransferase</keyword>
<dbReference type="Proteomes" id="UP000826300">
    <property type="component" value="Chromosome"/>
</dbReference>
<dbReference type="PANTHER" id="PTHR43072">
    <property type="entry name" value="N-ACETYLTRANSFERASE"/>
    <property type="match status" value="1"/>
</dbReference>
<dbReference type="InterPro" id="IPR016181">
    <property type="entry name" value="Acyl_CoA_acyltransferase"/>
</dbReference>
<name>A0A8G0ZZD9_9RHOB</name>
<evidence type="ECO:0000313" key="4">
    <source>
        <dbReference type="EMBL" id="QYZ71124.1"/>
    </source>
</evidence>
<dbReference type="Pfam" id="PF00583">
    <property type="entry name" value="Acetyltransf_1"/>
    <property type="match status" value="1"/>
</dbReference>
<evidence type="ECO:0000256" key="1">
    <source>
        <dbReference type="ARBA" id="ARBA00022679"/>
    </source>
</evidence>
<sequence>MIRPATAADVESVAALWNGLIRDTTVTFTSKEKTLAEVAETIAARQRDGFTFLVAEHGSKVAGFATYAQFRGGDGYARCMEHSIHLEPLARGQGLGRRLMQAIEDHARARGTHSMIAGVSAENAGGLAFHGALGYRTIATVPESGFKFGRWLDLVLMQKILD</sequence>
<evidence type="ECO:0000256" key="2">
    <source>
        <dbReference type="ARBA" id="ARBA00023315"/>
    </source>
</evidence>
<evidence type="ECO:0000313" key="5">
    <source>
        <dbReference type="Proteomes" id="UP000826300"/>
    </source>
</evidence>
<dbReference type="PANTHER" id="PTHR43072:SF23">
    <property type="entry name" value="UPF0039 PROTEIN C11D3.02C"/>
    <property type="match status" value="1"/>
</dbReference>
<proteinExistence type="predicted"/>
<protein>
    <submittedName>
        <fullName evidence="4">N-acetyltransferase</fullName>
    </submittedName>
</protein>
<keyword evidence="5" id="KW-1185">Reference proteome</keyword>
<dbReference type="Gene3D" id="3.40.630.30">
    <property type="match status" value="1"/>
</dbReference>
<dbReference type="EMBL" id="CP069370">
    <property type="protein sequence ID" value="QYZ71124.1"/>
    <property type="molecule type" value="Genomic_DNA"/>
</dbReference>
<dbReference type="PROSITE" id="PS51186">
    <property type="entry name" value="GNAT"/>
    <property type="match status" value="1"/>
</dbReference>
<accession>A0A8G0ZZD9</accession>
<feature type="domain" description="N-acetyltransferase" evidence="3">
    <location>
        <begin position="1"/>
        <end position="162"/>
    </location>
</feature>
<dbReference type="InterPro" id="IPR000182">
    <property type="entry name" value="GNAT_dom"/>
</dbReference>
<dbReference type="CDD" id="cd04301">
    <property type="entry name" value="NAT_SF"/>
    <property type="match status" value="1"/>
</dbReference>
<reference evidence="4" key="1">
    <citation type="submission" date="2021-02" db="EMBL/GenBank/DDBJ databases">
        <title>Rhodobacter shimadae sp. nov., an aerobic anoxygenic phototrophic bacterium isolated from a hot spring.</title>
        <authorList>
            <person name="Muramatsu S."/>
            <person name="Haruta S."/>
            <person name="Hirose S."/>
            <person name="Hanada S."/>
        </authorList>
    </citation>
    <scope>NUCLEOTIDE SEQUENCE</scope>
    <source>
        <strain evidence="4">N10</strain>
    </source>
</reference>
<dbReference type="SUPFAM" id="SSF55729">
    <property type="entry name" value="Acyl-CoA N-acyltransferases (Nat)"/>
    <property type="match status" value="1"/>
</dbReference>
<evidence type="ECO:0000259" key="3">
    <source>
        <dbReference type="PROSITE" id="PS51186"/>
    </source>
</evidence>
<dbReference type="KEGG" id="nsm:JO391_06350"/>
<gene>
    <name evidence="4" type="ORF">JO391_06350</name>
</gene>
<dbReference type="AlphaFoldDB" id="A0A8G0ZZD9"/>
<dbReference type="GO" id="GO:0016747">
    <property type="term" value="F:acyltransferase activity, transferring groups other than amino-acyl groups"/>
    <property type="evidence" value="ECO:0007669"/>
    <property type="project" value="InterPro"/>
</dbReference>